<dbReference type="SMART" id="SM00194">
    <property type="entry name" value="PTPc"/>
    <property type="match status" value="1"/>
</dbReference>
<dbReference type="PROSITE" id="PS00383">
    <property type="entry name" value="TYR_PHOSPHATASE_1"/>
    <property type="match status" value="1"/>
</dbReference>
<dbReference type="SUPFAM" id="SSF52799">
    <property type="entry name" value="(Phosphotyrosine protein) phosphatases II"/>
    <property type="match status" value="1"/>
</dbReference>
<evidence type="ECO:0000313" key="6">
    <source>
        <dbReference type="Proteomes" id="UP000663853"/>
    </source>
</evidence>
<dbReference type="PANTHER" id="PTHR19134">
    <property type="entry name" value="RECEPTOR-TYPE TYROSINE-PROTEIN PHOSPHATASE"/>
    <property type="match status" value="1"/>
</dbReference>
<comment type="caution">
    <text evidence="5">The sequence shown here is derived from an EMBL/GenBank/DDBJ whole genome shotgun (WGS) entry which is preliminary data.</text>
</comment>
<accession>A0A8H3HKE9</accession>
<comment type="similarity">
    <text evidence="1">Belongs to the protein-tyrosine phosphatase family. Non-receptor class subfamily.</text>
</comment>
<evidence type="ECO:0000313" key="5">
    <source>
        <dbReference type="EMBL" id="CAE6520916.1"/>
    </source>
</evidence>
<dbReference type="InterPro" id="IPR050348">
    <property type="entry name" value="Protein-Tyr_Phosphatase"/>
</dbReference>
<dbReference type="CDD" id="cd00047">
    <property type="entry name" value="PTPc"/>
    <property type="match status" value="1"/>
</dbReference>
<name>A0A8H3HKE9_9AGAM</name>
<proteinExistence type="inferred from homology"/>
<dbReference type="InterPro" id="IPR003595">
    <property type="entry name" value="Tyr_Pase_cat"/>
</dbReference>
<dbReference type="InterPro" id="IPR000387">
    <property type="entry name" value="Tyr_Pase_dom"/>
</dbReference>
<feature type="compositionally biased region" description="Basic and acidic residues" evidence="2">
    <location>
        <begin position="61"/>
        <end position="76"/>
    </location>
</feature>
<dbReference type="InterPro" id="IPR000242">
    <property type="entry name" value="PTP_cat"/>
</dbReference>
<feature type="domain" description="Tyrosine-protein phosphatase" evidence="3">
    <location>
        <begin position="151"/>
        <end position="449"/>
    </location>
</feature>
<sequence>MLTARRPASLPDKPPIEKALTPSALAIRSREQLSRRRFGSARRAKRPMGQSRSRLSFSRRNQSDRLSLKRSTDSKKPSSSMSSTSPSRSKSARVPIYVLDTLRDPDLLMENWSVLADLDYQRQHAMRESLVRTHYAKPPEIARYSVTQAGENKNRNRYQNVAPYDLNAVRVGEDMFGPGRGMYLNASWVRERAGGALWIASQAPLPNTHFEFLALCTDMTPKEKRVRTIVQLTPWVEKKFQAAHPYFPNRLGESIVISRVPQSPDEPLGLRSRLRVTVARERLIAEADCFIRSLEITYEDWPGRGPMFEVRHLAYDSWADHGVPNSPSTAYHLALLADRCNRMPHTPEPGKEVDPTPPPILVHCSAGVGRTGTFIAMSSLLRSLGILPPAARPPWDTYTPESSAVTPQADQLPEDDQVVQEVNALREQRTLMVQMPDQMEFIYGILAAALSGKFEGPPPPSA</sequence>
<dbReference type="InterPro" id="IPR016130">
    <property type="entry name" value="Tyr_Pase_AS"/>
</dbReference>
<feature type="compositionally biased region" description="Basic residues" evidence="2">
    <location>
        <begin position="35"/>
        <end position="46"/>
    </location>
</feature>
<dbReference type="Pfam" id="PF00102">
    <property type="entry name" value="Y_phosphatase"/>
    <property type="match status" value="1"/>
</dbReference>
<dbReference type="PROSITE" id="PS50056">
    <property type="entry name" value="TYR_PHOSPHATASE_2"/>
    <property type="match status" value="1"/>
</dbReference>
<reference evidence="5" key="1">
    <citation type="submission" date="2021-01" db="EMBL/GenBank/DDBJ databases">
        <authorList>
            <person name="Kaushik A."/>
        </authorList>
    </citation>
    <scope>NUCLEOTIDE SEQUENCE</scope>
    <source>
        <strain evidence="5">AG6-10EEA</strain>
    </source>
</reference>
<feature type="domain" description="Tyrosine specific protein phosphatases" evidence="4">
    <location>
        <begin position="358"/>
        <end position="440"/>
    </location>
</feature>
<evidence type="ECO:0000256" key="1">
    <source>
        <dbReference type="ARBA" id="ARBA00009649"/>
    </source>
</evidence>
<feature type="compositionally biased region" description="Low complexity" evidence="2">
    <location>
        <begin position="77"/>
        <end position="89"/>
    </location>
</feature>
<feature type="region of interest" description="Disordered" evidence="2">
    <location>
        <begin position="1"/>
        <end position="92"/>
    </location>
</feature>
<dbReference type="PANTHER" id="PTHR19134:SF449">
    <property type="entry name" value="TYROSINE-PROTEIN PHOSPHATASE 1"/>
    <property type="match status" value="1"/>
</dbReference>
<dbReference type="Proteomes" id="UP000663853">
    <property type="component" value="Unassembled WGS sequence"/>
</dbReference>
<dbReference type="PROSITE" id="PS50055">
    <property type="entry name" value="TYR_PHOSPHATASE_PTP"/>
    <property type="match status" value="1"/>
</dbReference>
<evidence type="ECO:0000259" key="3">
    <source>
        <dbReference type="PROSITE" id="PS50055"/>
    </source>
</evidence>
<dbReference type="Gene3D" id="3.90.190.10">
    <property type="entry name" value="Protein tyrosine phosphatase superfamily"/>
    <property type="match status" value="1"/>
</dbReference>
<evidence type="ECO:0000256" key="2">
    <source>
        <dbReference type="SAM" id="MobiDB-lite"/>
    </source>
</evidence>
<dbReference type="EMBL" id="CAJMXA010003884">
    <property type="protein sequence ID" value="CAE6520916.1"/>
    <property type="molecule type" value="Genomic_DNA"/>
</dbReference>
<evidence type="ECO:0000259" key="4">
    <source>
        <dbReference type="PROSITE" id="PS50056"/>
    </source>
</evidence>
<gene>
    <name evidence="5" type="ORF">RDB_LOCUS146733</name>
</gene>
<feature type="compositionally biased region" description="Polar residues" evidence="2">
    <location>
        <begin position="50"/>
        <end position="60"/>
    </location>
</feature>
<dbReference type="AlphaFoldDB" id="A0A8H3HKE9"/>
<organism evidence="5 6">
    <name type="scientific">Rhizoctonia solani</name>
    <dbReference type="NCBI Taxonomy" id="456999"/>
    <lineage>
        <taxon>Eukaryota</taxon>
        <taxon>Fungi</taxon>
        <taxon>Dikarya</taxon>
        <taxon>Basidiomycota</taxon>
        <taxon>Agaricomycotina</taxon>
        <taxon>Agaricomycetes</taxon>
        <taxon>Cantharellales</taxon>
        <taxon>Ceratobasidiaceae</taxon>
        <taxon>Rhizoctonia</taxon>
    </lineage>
</organism>
<dbReference type="InterPro" id="IPR029021">
    <property type="entry name" value="Prot-tyrosine_phosphatase-like"/>
</dbReference>
<dbReference type="SMART" id="SM00404">
    <property type="entry name" value="PTPc_motif"/>
    <property type="match status" value="1"/>
</dbReference>
<protein>
    <submittedName>
        <fullName evidence="5">Uncharacterized protein</fullName>
    </submittedName>
</protein>
<dbReference type="PRINTS" id="PR00700">
    <property type="entry name" value="PRTYPHPHTASE"/>
</dbReference>
<dbReference type="GO" id="GO:0004725">
    <property type="term" value="F:protein tyrosine phosphatase activity"/>
    <property type="evidence" value="ECO:0007669"/>
    <property type="project" value="InterPro"/>
</dbReference>